<reference evidence="3" key="2">
    <citation type="journal article" date="2017" name="J. Anim. Genet.">
        <title>Multiple reference genome sequences of hot pepper reveal the massive evolution of plant disease resistance genes by retroduplication.</title>
        <authorList>
            <person name="Kim S."/>
            <person name="Park J."/>
            <person name="Yeom S.-I."/>
            <person name="Kim Y.-M."/>
            <person name="Seo E."/>
            <person name="Kim K.-T."/>
            <person name="Kim M.-S."/>
            <person name="Lee J.M."/>
            <person name="Cheong K."/>
            <person name="Shin H.-S."/>
            <person name="Kim S.-B."/>
            <person name="Han K."/>
            <person name="Lee J."/>
            <person name="Park M."/>
            <person name="Lee H.-A."/>
            <person name="Lee H.-Y."/>
            <person name="Lee Y."/>
            <person name="Oh S."/>
            <person name="Lee J.H."/>
            <person name="Choi E."/>
            <person name="Choi E."/>
            <person name="Lee S.E."/>
            <person name="Jeon J."/>
            <person name="Kim H."/>
            <person name="Choi G."/>
            <person name="Song H."/>
            <person name="Lee J."/>
            <person name="Lee S.-C."/>
            <person name="Kwon J.-K."/>
            <person name="Lee H.-Y."/>
            <person name="Koo N."/>
            <person name="Hong Y."/>
            <person name="Kim R.W."/>
            <person name="Kang W.-H."/>
            <person name="Huh J.H."/>
            <person name="Kang B.-C."/>
            <person name="Yang T.-J."/>
            <person name="Lee Y.-H."/>
            <person name="Bennetzen J.L."/>
            <person name="Choi D."/>
        </authorList>
    </citation>
    <scope>NUCLEOTIDE SEQUENCE [LARGE SCALE GENOMIC DNA]</scope>
    <source>
        <strain evidence="3">cv. PBC81</strain>
    </source>
</reference>
<organism evidence="2 3">
    <name type="scientific">Capsicum baccatum</name>
    <name type="common">Peruvian pepper</name>
    <dbReference type="NCBI Taxonomy" id="33114"/>
    <lineage>
        <taxon>Eukaryota</taxon>
        <taxon>Viridiplantae</taxon>
        <taxon>Streptophyta</taxon>
        <taxon>Embryophyta</taxon>
        <taxon>Tracheophyta</taxon>
        <taxon>Spermatophyta</taxon>
        <taxon>Magnoliopsida</taxon>
        <taxon>eudicotyledons</taxon>
        <taxon>Gunneridae</taxon>
        <taxon>Pentapetalae</taxon>
        <taxon>asterids</taxon>
        <taxon>lamiids</taxon>
        <taxon>Solanales</taxon>
        <taxon>Solanaceae</taxon>
        <taxon>Solanoideae</taxon>
        <taxon>Capsiceae</taxon>
        <taxon>Capsicum</taxon>
    </lineage>
</organism>
<name>A0A2G2V1F1_CAPBA</name>
<accession>A0A2G2V1F1</accession>
<reference evidence="2 3" key="1">
    <citation type="journal article" date="2017" name="Genome Biol.">
        <title>New reference genome sequences of hot pepper reveal the massive evolution of plant disease-resistance genes by retroduplication.</title>
        <authorList>
            <person name="Kim S."/>
            <person name="Park J."/>
            <person name="Yeom S.I."/>
            <person name="Kim Y.M."/>
            <person name="Seo E."/>
            <person name="Kim K.T."/>
            <person name="Kim M.S."/>
            <person name="Lee J.M."/>
            <person name="Cheong K."/>
            <person name="Shin H.S."/>
            <person name="Kim S.B."/>
            <person name="Han K."/>
            <person name="Lee J."/>
            <person name="Park M."/>
            <person name="Lee H.A."/>
            <person name="Lee H.Y."/>
            <person name="Lee Y."/>
            <person name="Oh S."/>
            <person name="Lee J.H."/>
            <person name="Choi E."/>
            <person name="Choi E."/>
            <person name="Lee S.E."/>
            <person name="Jeon J."/>
            <person name="Kim H."/>
            <person name="Choi G."/>
            <person name="Song H."/>
            <person name="Lee J."/>
            <person name="Lee S.C."/>
            <person name="Kwon J.K."/>
            <person name="Lee H.Y."/>
            <person name="Koo N."/>
            <person name="Hong Y."/>
            <person name="Kim R.W."/>
            <person name="Kang W.H."/>
            <person name="Huh J.H."/>
            <person name="Kang B.C."/>
            <person name="Yang T.J."/>
            <person name="Lee Y.H."/>
            <person name="Bennetzen J.L."/>
            <person name="Choi D."/>
        </authorList>
    </citation>
    <scope>NUCLEOTIDE SEQUENCE [LARGE SCALE GENOMIC DNA]</scope>
    <source>
        <strain evidence="3">cv. PBC81</strain>
    </source>
</reference>
<dbReference type="Proteomes" id="UP000224567">
    <property type="component" value="Unassembled WGS sequence"/>
</dbReference>
<proteinExistence type="predicted"/>
<dbReference type="EMBL" id="MLFT02000616">
    <property type="protein sequence ID" value="PHT26841.1"/>
    <property type="molecule type" value="Genomic_DNA"/>
</dbReference>
<protein>
    <submittedName>
        <fullName evidence="2">Uncharacterized protein</fullName>
    </submittedName>
</protein>
<gene>
    <name evidence="2" type="ORF">CQW23_33552</name>
</gene>
<evidence type="ECO:0000313" key="3">
    <source>
        <dbReference type="Proteomes" id="UP000224567"/>
    </source>
</evidence>
<comment type="caution">
    <text evidence="2">The sequence shown here is derived from an EMBL/GenBank/DDBJ whole genome shotgun (WGS) entry which is preliminary data.</text>
</comment>
<sequence>MSIAEFVLISGDFMGEWVETSKYWKWRSFTKVTILIPVRRNSLYDEFVASVMPILRINVVERSFEGPLNSSAPPPRRPVVDNDLIDDDLSDYENDVDDTINMEVILCIWKTFHRTRKMMKKTIKRNHKQDTHSPTEPISVVVKHSPIKKS</sequence>
<dbReference type="AlphaFoldDB" id="A0A2G2V1F1"/>
<feature type="region of interest" description="Disordered" evidence="1">
    <location>
        <begin position="123"/>
        <end position="150"/>
    </location>
</feature>
<evidence type="ECO:0000313" key="2">
    <source>
        <dbReference type="EMBL" id="PHT26841.1"/>
    </source>
</evidence>
<evidence type="ECO:0000256" key="1">
    <source>
        <dbReference type="SAM" id="MobiDB-lite"/>
    </source>
</evidence>
<keyword evidence="3" id="KW-1185">Reference proteome</keyword>